<keyword evidence="1" id="KW-0732">Signal</keyword>
<evidence type="ECO:0000313" key="3">
    <source>
        <dbReference type="Proteomes" id="UP000192610"/>
    </source>
</evidence>
<name>A0A1V9FBU8_9BACT</name>
<dbReference type="EMBL" id="LVXG01000002">
    <property type="protein sequence ID" value="OQP55863.1"/>
    <property type="molecule type" value="Genomic_DNA"/>
</dbReference>
<feature type="chain" id="PRO_5010727926" description="Outer membrane protein beta-barrel domain-containing protein" evidence="1">
    <location>
        <begin position="19"/>
        <end position="194"/>
    </location>
</feature>
<accession>A0A1V9FBU8</accession>
<dbReference type="OrthoDB" id="945117at2"/>
<keyword evidence="3" id="KW-1185">Reference proteome</keyword>
<dbReference type="RefSeq" id="WP_081197063.1">
    <property type="nucleotide sequence ID" value="NZ_FOCZ01000022.1"/>
</dbReference>
<organism evidence="2 3">
    <name type="scientific">Niastella yeongjuensis</name>
    <dbReference type="NCBI Taxonomy" id="354355"/>
    <lineage>
        <taxon>Bacteria</taxon>
        <taxon>Pseudomonadati</taxon>
        <taxon>Bacteroidota</taxon>
        <taxon>Chitinophagia</taxon>
        <taxon>Chitinophagales</taxon>
        <taxon>Chitinophagaceae</taxon>
        <taxon>Niastella</taxon>
    </lineage>
</organism>
<sequence>MKKSFTLMIAFTLIIVHAKSQIQSGNLLWGADIANMNLSLDEGGDFDFRLDPKLAFFISNNVALGGYVNFGLHTSKGAGKDIDYGVGLLGRYYLGTDINVVRNSRWFLEGNVGIEGTNPESGDNTNGLGLGVGPGWTYFISNNVGLEALLKYRGIVGFGESVTSSNLELSIGFQIYLPSAQLRKRLEKSEDKNQ</sequence>
<dbReference type="STRING" id="354355.SAMN05660816_06565"/>
<reference evidence="3" key="1">
    <citation type="submission" date="2016-04" db="EMBL/GenBank/DDBJ databases">
        <authorList>
            <person name="Chen L."/>
            <person name="Zhuang W."/>
            <person name="Wang G."/>
        </authorList>
    </citation>
    <scope>NUCLEOTIDE SEQUENCE [LARGE SCALE GENOMIC DNA]</scope>
    <source>
        <strain evidence="3">17621</strain>
    </source>
</reference>
<feature type="signal peptide" evidence="1">
    <location>
        <begin position="1"/>
        <end position="18"/>
    </location>
</feature>
<evidence type="ECO:0000256" key="1">
    <source>
        <dbReference type="SAM" id="SignalP"/>
    </source>
</evidence>
<dbReference type="Proteomes" id="UP000192610">
    <property type="component" value="Unassembled WGS sequence"/>
</dbReference>
<gene>
    <name evidence="2" type="ORF">A4H97_19910</name>
</gene>
<comment type="caution">
    <text evidence="2">The sequence shown here is derived from an EMBL/GenBank/DDBJ whole genome shotgun (WGS) entry which is preliminary data.</text>
</comment>
<evidence type="ECO:0000313" key="2">
    <source>
        <dbReference type="EMBL" id="OQP55863.1"/>
    </source>
</evidence>
<evidence type="ECO:0008006" key="4">
    <source>
        <dbReference type="Google" id="ProtNLM"/>
    </source>
</evidence>
<proteinExistence type="predicted"/>
<dbReference type="AlphaFoldDB" id="A0A1V9FBU8"/>
<protein>
    <recommendedName>
        <fullName evidence="4">Outer membrane protein beta-barrel domain-containing protein</fullName>
    </recommendedName>
</protein>